<reference evidence="2 3" key="1">
    <citation type="journal article" date="2024" name="IMA Fungus">
        <title>IMA Genome - F19 : A genome assembly and annotation guide to empower mycologists, including annotated draft genome sequences of Ceratocystis pirilliformis, Diaporthe australafricana, Fusarium ophioides, Paecilomyces lecythidis, and Sporothrix stenoceras.</title>
        <authorList>
            <person name="Aylward J."/>
            <person name="Wilson A.M."/>
            <person name="Visagie C.M."/>
            <person name="Spraker J."/>
            <person name="Barnes I."/>
            <person name="Buitendag C."/>
            <person name="Ceriani C."/>
            <person name="Del Mar Angel L."/>
            <person name="du Plessis D."/>
            <person name="Fuchs T."/>
            <person name="Gasser K."/>
            <person name="Kramer D."/>
            <person name="Li W."/>
            <person name="Munsamy K."/>
            <person name="Piso A."/>
            <person name="Price J.L."/>
            <person name="Sonnekus B."/>
            <person name="Thomas C."/>
            <person name="van der Nest A."/>
            <person name="van Dijk A."/>
            <person name="van Heerden A."/>
            <person name="van Vuuren N."/>
            <person name="Yilmaz N."/>
            <person name="Duong T.A."/>
            <person name="van der Merwe N.A."/>
            <person name="Wingfield M.J."/>
            <person name="Wingfield B.D."/>
        </authorList>
    </citation>
    <scope>NUCLEOTIDE SEQUENCE [LARGE SCALE GENOMIC DNA]</scope>
    <source>
        <strain evidence="2 3">CMW 18300</strain>
    </source>
</reference>
<keyword evidence="3" id="KW-1185">Reference proteome</keyword>
<dbReference type="InterPro" id="IPR045518">
    <property type="entry name" value="2EXR"/>
</dbReference>
<protein>
    <recommendedName>
        <fullName evidence="1">2EXR domain-containing protein</fullName>
    </recommendedName>
</protein>
<accession>A0ABR3XE18</accession>
<name>A0ABR3XE18_9PEZI</name>
<dbReference type="Proteomes" id="UP001583177">
    <property type="component" value="Unassembled WGS sequence"/>
</dbReference>
<feature type="domain" description="2EXR" evidence="1">
    <location>
        <begin position="9"/>
        <end position="121"/>
    </location>
</feature>
<evidence type="ECO:0000313" key="3">
    <source>
        <dbReference type="Proteomes" id="UP001583177"/>
    </source>
</evidence>
<sequence>MASTPATEFPRFLNLPFEIRWAVYELCLPTRVVDSAINPERIIFGTHGFTDVHAPAYRHIVSKFSNMPVICKAIPEVYREIRRHLIAPPANEWAWTWNNGNFPGKFTDPRPILFDPRSDVVYISPCGWSVGDDDPQQIHRSPVWLARSQETVVALDEWTIGRIECWPALANYCFLGRENCTIILSETRLVKPMESIISCGLFGLFGEERTVLVDVDDLERIDYFDTKLNNQDIQPHLSHGNVNFQRAWDKDSPVVSAEERAETIALDKKTMLRRVKAAWLEANHLFRASGQADPDLSDPSLVPFEGWTSWDMVFDEEHPNAKPWLDKLPAFSFAVRVHAIALEEPARLWGAELAWQQKKLVDGPDPWDW</sequence>
<dbReference type="Pfam" id="PF20150">
    <property type="entry name" value="2EXR"/>
    <property type="match status" value="1"/>
</dbReference>
<gene>
    <name evidence="2" type="ORF">Daus18300_003740</name>
</gene>
<comment type="caution">
    <text evidence="2">The sequence shown here is derived from an EMBL/GenBank/DDBJ whole genome shotgun (WGS) entry which is preliminary data.</text>
</comment>
<evidence type="ECO:0000259" key="1">
    <source>
        <dbReference type="Pfam" id="PF20150"/>
    </source>
</evidence>
<proteinExistence type="predicted"/>
<dbReference type="EMBL" id="JAWRVE010000024">
    <property type="protein sequence ID" value="KAL1873868.1"/>
    <property type="molecule type" value="Genomic_DNA"/>
</dbReference>
<organism evidence="2 3">
    <name type="scientific">Diaporthe australafricana</name>
    <dbReference type="NCBI Taxonomy" id="127596"/>
    <lineage>
        <taxon>Eukaryota</taxon>
        <taxon>Fungi</taxon>
        <taxon>Dikarya</taxon>
        <taxon>Ascomycota</taxon>
        <taxon>Pezizomycotina</taxon>
        <taxon>Sordariomycetes</taxon>
        <taxon>Sordariomycetidae</taxon>
        <taxon>Diaporthales</taxon>
        <taxon>Diaporthaceae</taxon>
        <taxon>Diaporthe</taxon>
    </lineage>
</organism>
<evidence type="ECO:0000313" key="2">
    <source>
        <dbReference type="EMBL" id="KAL1873868.1"/>
    </source>
</evidence>